<dbReference type="AlphaFoldDB" id="A0AA40EXQ8"/>
<proteinExistence type="predicted"/>
<dbReference type="EMBL" id="JAUKTV010000001">
    <property type="protein sequence ID" value="KAK0747262.1"/>
    <property type="molecule type" value="Genomic_DNA"/>
</dbReference>
<name>A0AA40EXQ8_9PEZI</name>
<sequence length="148" mass="16340">MHRSAIINYLGCLVLLLSSFALGVPRPIAHRRHHLQHRPALKRTETPIHTQKESTRSIKEPPKTVLPAPSDQTIVPTVAPISLRDVMESVEPTTTTTMTVVRTKTQTRTVISRPTVTRTVFGRLPMITGQNLNVGGVNGNGQVGYFED</sequence>
<dbReference type="Proteomes" id="UP001172159">
    <property type="component" value="Unassembled WGS sequence"/>
</dbReference>
<keyword evidence="2" id="KW-0732">Signal</keyword>
<evidence type="ECO:0000313" key="4">
    <source>
        <dbReference type="Proteomes" id="UP001172159"/>
    </source>
</evidence>
<accession>A0AA40EXQ8</accession>
<feature type="compositionally biased region" description="Basic and acidic residues" evidence="1">
    <location>
        <begin position="42"/>
        <end position="62"/>
    </location>
</feature>
<keyword evidence="4" id="KW-1185">Reference proteome</keyword>
<evidence type="ECO:0000256" key="1">
    <source>
        <dbReference type="SAM" id="MobiDB-lite"/>
    </source>
</evidence>
<feature type="signal peptide" evidence="2">
    <location>
        <begin position="1"/>
        <end position="23"/>
    </location>
</feature>
<feature type="chain" id="PRO_5041294832" evidence="2">
    <location>
        <begin position="24"/>
        <end position="148"/>
    </location>
</feature>
<protein>
    <submittedName>
        <fullName evidence="3">Uncharacterized protein</fullName>
    </submittedName>
</protein>
<comment type="caution">
    <text evidence="3">The sequence shown here is derived from an EMBL/GenBank/DDBJ whole genome shotgun (WGS) entry which is preliminary data.</text>
</comment>
<feature type="region of interest" description="Disordered" evidence="1">
    <location>
        <begin position="33"/>
        <end position="70"/>
    </location>
</feature>
<reference evidence="3" key="1">
    <citation type="submission" date="2023-06" db="EMBL/GenBank/DDBJ databases">
        <title>Genome-scale phylogeny and comparative genomics of the fungal order Sordariales.</title>
        <authorList>
            <consortium name="Lawrence Berkeley National Laboratory"/>
            <person name="Hensen N."/>
            <person name="Bonometti L."/>
            <person name="Westerberg I."/>
            <person name="Brannstrom I.O."/>
            <person name="Guillou S."/>
            <person name="Cros-Aarteil S."/>
            <person name="Calhoun S."/>
            <person name="Haridas S."/>
            <person name="Kuo A."/>
            <person name="Mondo S."/>
            <person name="Pangilinan J."/>
            <person name="Riley R."/>
            <person name="Labutti K."/>
            <person name="Andreopoulos B."/>
            <person name="Lipzen A."/>
            <person name="Chen C."/>
            <person name="Yanf M."/>
            <person name="Daum C."/>
            <person name="Ng V."/>
            <person name="Clum A."/>
            <person name="Steindorff A."/>
            <person name="Ohm R."/>
            <person name="Martin F."/>
            <person name="Silar P."/>
            <person name="Natvig D."/>
            <person name="Lalanne C."/>
            <person name="Gautier V."/>
            <person name="Ament-Velasquez S.L."/>
            <person name="Kruys A."/>
            <person name="Hutchinson M.I."/>
            <person name="Powell A.J."/>
            <person name="Barry K."/>
            <person name="Miller A.N."/>
            <person name="Grigoriev I.V."/>
            <person name="Debuchy R."/>
            <person name="Gladieux P."/>
            <person name="Thoren M.H."/>
            <person name="Johannesson H."/>
        </authorList>
    </citation>
    <scope>NUCLEOTIDE SEQUENCE</scope>
    <source>
        <strain evidence="3">CBS 540.89</strain>
    </source>
</reference>
<gene>
    <name evidence="3" type="ORF">B0T21DRAFT_353993</name>
</gene>
<evidence type="ECO:0000313" key="3">
    <source>
        <dbReference type="EMBL" id="KAK0747262.1"/>
    </source>
</evidence>
<evidence type="ECO:0000256" key="2">
    <source>
        <dbReference type="SAM" id="SignalP"/>
    </source>
</evidence>
<organism evidence="3 4">
    <name type="scientific">Apiosordaria backusii</name>
    <dbReference type="NCBI Taxonomy" id="314023"/>
    <lineage>
        <taxon>Eukaryota</taxon>
        <taxon>Fungi</taxon>
        <taxon>Dikarya</taxon>
        <taxon>Ascomycota</taxon>
        <taxon>Pezizomycotina</taxon>
        <taxon>Sordariomycetes</taxon>
        <taxon>Sordariomycetidae</taxon>
        <taxon>Sordariales</taxon>
        <taxon>Lasiosphaeriaceae</taxon>
        <taxon>Apiosordaria</taxon>
    </lineage>
</organism>